<reference evidence="2 3" key="1">
    <citation type="submission" date="2015-06" db="EMBL/GenBank/DDBJ databases">
        <title>Draft genome of the ant-associated black yeast Phialophora attae CBS 131958.</title>
        <authorList>
            <person name="Moreno L.F."/>
            <person name="Stielow B.J."/>
            <person name="de Hoog S."/>
            <person name="Vicente V.A."/>
            <person name="Weiss V.A."/>
            <person name="de Vries M."/>
            <person name="Cruz L.M."/>
            <person name="Souza E.M."/>
        </authorList>
    </citation>
    <scope>NUCLEOTIDE SEQUENCE [LARGE SCALE GENOMIC DNA]</scope>
    <source>
        <strain evidence="2 3">CBS 131958</strain>
    </source>
</reference>
<protein>
    <submittedName>
        <fullName evidence="2">Uncharacterized protein</fullName>
    </submittedName>
</protein>
<dbReference type="EMBL" id="LFJN01000012">
    <property type="protein sequence ID" value="KPI40556.1"/>
    <property type="molecule type" value="Genomic_DNA"/>
</dbReference>
<dbReference type="RefSeq" id="XP_018000519.1">
    <property type="nucleotide sequence ID" value="XM_018148116.1"/>
</dbReference>
<proteinExistence type="predicted"/>
<gene>
    <name evidence="2" type="ORF">AB675_7727</name>
</gene>
<organism evidence="2 3">
    <name type="scientific">Cyphellophora attinorum</name>
    <dbReference type="NCBI Taxonomy" id="1664694"/>
    <lineage>
        <taxon>Eukaryota</taxon>
        <taxon>Fungi</taxon>
        <taxon>Dikarya</taxon>
        <taxon>Ascomycota</taxon>
        <taxon>Pezizomycotina</taxon>
        <taxon>Eurotiomycetes</taxon>
        <taxon>Chaetothyriomycetidae</taxon>
        <taxon>Chaetothyriales</taxon>
        <taxon>Cyphellophoraceae</taxon>
        <taxon>Cyphellophora</taxon>
    </lineage>
</organism>
<dbReference type="Proteomes" id="UP000038010">
    <property type="component" value="Unassembled WGS sequence"/>
</dbReference>
<dbReference type="AlphaFoldDB" id="A0A0N1HR09"/>
<comment type="caution">
    <text evidence="2">The sequence shown here is derived from an EMBL/GenBank/DDBJ whole genome shotgun (WGS) entry which is preliminary data.</text>
</comment>
<feature type="region of interest" description="Disordered" evidence="1">
    <location>
        <begin position="38"/>
        <end position="86"/>
    </location>
</feature>
<evidence type="ECO:0000313" key="3">
    <source>
        <dbReference type="Proteomes" id="UP000038010"/>
    </source>
</evidence>
<feature type="compositionally biased region" description="Gly residues" evidence="1">
    <location>
        <begin position="60"/>
        <end position="86"/>
    </location>
</feature>
<feature type="compositionally biased region" description="Basic and acidic residues" evidence="1">
    <location>
        <begin position="43"/>
        <end position="59"/>
    </location>
</feature>
<name>A0A0N1HR09_9EURO</name>
<sequence length="137" mass="13632">MPGSYGYNDGRAFVAGGAKKESGKKKVAKALLKGVGKVLGRGSDGHGHDGHGHHGDGGHGGDGGGLFGGHGGHGDGGGGGGGGDGGGGGAWIKELDWVYCDEVGSKDWKKGLWKGHPSWVPNSTVQRSSASSHVFAF</sequence>
<dbReference type="VEuPathDB" id="FungiDB:AB675_7727"/>
<accession>A0A0N1HR09</accession>
<evidence type="ECO:0000256" key="1">
    <source>
        <dbReference type="SAM" id="MobiDB-lite"/>
    </source>
</evidence>
<keyword evidence="3" id="KW-1185">Reference proteome</keyword>
<evidence type="ECO:0000313" key="2">
    <source>
        <dbReference type="EMBL" id="KPI40556.1"/>
    </source>
</evidence>
<dbReference type="GeneID" id="28739996"/>